<gene>
    <name evidence="1" type="ORF">HPB47_004708</name>
</gene>
<comment type="caution">
    <text evidence="1">The sequence shown here is derived from an EMBL/GenBank/DDBJ whole genome shotgun (WGS) entry which is preliminary data.</text>
</comment>
<keyword evidence="2" id="KW-1185">Reference proteome</keyword>
<sequence>MAFRVGTSTAAVKHWIEYSTQVPPLTDRAARVPIGRSRRAAISGSENIVADDAPLWLKAGFGALQAECRRRGKYRAQQSNYKGRDAELLRYSVYDSLWTWQDTVLDSHRD</sequence>
<accession>A0AC60PFX6</accession>
<reference evidence="1 2" key="1">
    <citation type="journal article" date="2020" name="Cell">
        <title>Large-Scale Comparative Analyses of Tick Genomes Elucidate Their Genetic Diversity and Vector Capacities.</title>
        <authorList>
            <consortium name="Tick Genome and Microbiome Consortium (TIGMIC)"/>
            <person name="Jia N."/>
            <person name="Wang J."/>
            <person name="Shi W."/>
            <person name="Du L."/>
            <person name="Sun Y."/>
            <person name="Zhan W."/>
            <person name="Jiang J.F."/>
            <person name="Wang Q."/>
            <person name="Zhang B."/>
            <person name="Ji P."/>
            <person name="Bell-Sakyi L."/>
            <person name="Cui X.M."/>
            <person name="Yuan T.T."/>
            <person name="Jiang B.G."/>
            <person name="Yang W.F."/>
            <person name="Lam T.T."/>
            <person name="Chang Q.C."/>
            <person name="Ding S.J."/>
            <person name="Wang X.J."/>
            <person name="Zhu J.G."/>
            <person name="Ruan X.D."/>
            <person name="Zhao L."/>
            <person name="Wei J.T."/>
            <person name="Ye R.Z."/>
            <person name="Que T.C."/>
            <person name="Du C.H."/>
            <person name="Zhou Y.H."/>
            <person name="Cheng J.X."/>
            <person name="Dai P.F."/>
            <person name="Guo W.B."/>
            <person name="Han X.H."/>
            <person name="Huang E.J."/>
            <person name="Li L.F."/>
            <person name="Wei W."/>
            <person name="Gao Y.C."/>
            <person name="Liu J.Z."/>
            <person name="Shao H.Z."/>
            <person name="Wang X."/>
            <person name="Wang C.C."/>
            <person name="Yang T.C."/>
            <person name="Huo Q.B."/>
            <person name="Li W."/>
            <person name="Chen H.Y."/>
            <person name="Chen S.E."/>
            <person name="Zhou L.G."/>
            <person name="Ni X.B."/>
            <person name="Tian J.H."/>
            <person name="Sheng Y."/>
            <person name="Liu T."/>
            <person name="Pan Y.S."/>
            <person name="Xia L.Y."/>
            <person name="Li J."/>
            <person name="Zhao F."/>
            <person name="Cao W.C."/>
        </authorList>
    </citation>
    <scope>NUCLEOTIDE SEQUENCE [LARGE SCALE GENOMIC DNA]</scope>
    <source>
        <strain evidence="1">Iper-2018</strain>
    </source>
</reference>
<proteinExistence type="predicted"/>
<protein>
    <submittedName>
        <fullName evidence="1">Uncharacterized protein</fullName>
    </submittedName>
</protein>
<evidence type="ECO:0000313" key="1">
    <source>
        <dbReference type="EMBL" id="KAG0418614.1"/>
    </source>
</evidence>
<evidence type="ECO:0000313" key="2">
    <source>
        <dbReference type="Proteomes" id="UP000805193"/>
    </source>
</evidence>
<organism evidence="1 2">
    <name type="scientific">Ixodes persulcatus</name>
    <name type="common">Taiga tick</name>
    <dbReference type="NCBI Taxonomy" id="34615"/>
    <lineage>
        <taxon>Eukaryota</taxon>
        <taxon>Metazoa</taxon>
        <taxon>Ecdysozoa</taxon>
        <taxon>Arthropoda</taxon>
        <taxon>Chelicerata</taxon>
        <taxon>Arachnida</taxon>
        <taxon>Acari</taxon>
        <taxon>Parasitiformes</taxon>
        <taxon>Ixodida</taxon>
        <taxon>Ixodoidea</taxon>
        <taxon>Ixodidae</taxon>
        <taxon>Ixodinae</taxon>
        <taxon>Ixodes</taxon>
    </lineage>
</organism>
<dbReference type="EMBL" id="JABSTQ010010724">
    <property type="protein sequence ID" value="KAG0418614.1"/>
    <property type="molecule type" value="Genomic_DNA"/>
</dbReference>
<name>A0AC60PFX6_IXOPE</name>
<dbReference type="Proteomes" id="UP000805193">
    <property type="component" value="Unassembled WGS sequence"/>
</dbReference>